<keyword evidence="3" id="KW-0238">DNA-binding</keyword>
<dbReference type="InterPro" id="IPR050950">
    <property type="entry name" value="HTH-type_LysR_regulators"/>
</dbReference>
<dbReference type="Pfam" id="PF03466">
    <property type="entry name" value="LysR_substrate"/>
    <property type="match status" value="1"/>
</dbReference>
<dbReference type="GO" id="GO:0003700">
    <property type="term" value="F:DNA-binding transcription factor activity"/>
    <property type="evidence" value="ECO:0007669"/>
    <property type="project" value="InterPro"/>
</dbReference>
<dbReference type="RefSeq" id="WP_004526731.1">
    <property type="nucleotide sequence ID" value="NZ_CM000832.1"/>
</dbReference>
<dbReference type="SUPFAM" id="SSF53850">
    <property type="entry name" value="Periplasmic binding protein-like II"/>
    <property type="match status" value="1"/>
</dbReference>
<evidence type="ECO:0000256" key="4">
    <source>
        <dbReference type="ARBA" id="ARBA00023163"/>
    </source>
</evidence>
<evidence type="ECO:0000256" key="2">
    <source>
        <dbReference type="ARBA" id="ARBA00023015"/>
    </source>
</evidence>
<dbReference type="HOGENOM" id="CLU_039613_6_0_4"/>
<dbReference type="GO" id="GO:0003677">
    <property type="term" value="F:DNA binding"/>
    <property type="evidence" value="ECO:0007669"/>
    <property type="project" value="UniProtKB-KW"/>
</dbReference>
<evidence type="ECO:0000259" key="5">
    <source>
        <dbReference type="PROSITE" id="PS50931"/>
    </source>
</evidence>
<evidence type="ECO:0000313" key="6">
    <source>
        <dbReference type="EMBL" id="EET08196.1"/>
    </source>
</evidence>
<evidence type="ECO:0000313" key="7">
    <source>
        <dbReference type="Proteomes" id="UP000001812"/>
    </source>
</evidence>
<name>A0A0E1W7A9_BURPE</name>
<accession>A0A0E1W7A9</accession>
<protein>
    <submittedName>
        <fullName evidence="6">Transcriptional regulator, LysR family</fullName>
    </submittedName>
</protein>
<dbReference type="Gene3D" id="1.10.10.10">
    <property type="entry name" value="Winged helix-like DNA-binding domain superfamily/Winged helix DNA-binding domain"/>
    <property type="match status" value="1"/>
</dbReference>
<evidence type="ECO:0000256" key="1">
    <source>
        <dbReference type="ARBA" id="ARBA00009437"/>
    </source>
</evidence>
<gene>
    <name evidence="6" type="ORF">BURPS1710A_2008</name>
</gene>
<keyword evidence="4" id="KW-0804">Transcription</keyword>
<comment type="similarity">
    <text evidence="1">Belongs to the LysR transcriptional regulatory family.</text>
</comment>
<dbReference type="PANTHER" id="PTHR30419:SF8">
    <property type="entry name" value="NITROGEN ASSIMILATION TRANSCRIPTIONAL ACTIVATOR-RELATED"/>
    <property type="match status" value="1"/>
</dbReference>
<dbReference type="EMBL" id="CM000832">
    <property type="protein sequence ID" value="EET08196.1"/>
    <property type="molecule type" value="Genomic_DNA"/>
</dbReference>
<feature type="domain" description="HTH lysR-type" evidence="5">
    <location>
        <begin position="18"/>
        <end position="75"/>
    </location>
</feature>
<keyword evidence="2" id="KW-0805">Transcription regulation</keyword>
<dbReference type="PROSITE" id="PS50931">
    <property type="entry name" value="HTH_LYSR"/>
    <property type="match status" value="1"/>
</dbReference>
<dbReference type="Gene3D" id="3.40.190.290">
    <property type="match status" value="1"/>
</dbReference>
<dbReference type="InterPro" id="IPR005119">
    <property type="entry name" value="LysR_subst-bd"/>
</dbReference>
<reference evidence="6 7" key="2">
    <citation type="submission" date="2009-05" db="EMBL/GenBank/DDBJ databases">
        <authorList>
            <person name="Harkins D.M."/>
            <person name="DeShazer D."/>
            <person name="Woods D.E."/>
            <person name="Brinkac L.M."/>
            <person name="Brown K.A."/>
            <person name="Hung G.C."/>
            <person name="Tuanyok A."/>
            <person name="Zhang B."/>
            <person name="Nierman W.C."/>
        </authorList>
    </citation>
    <scope>NUCLEOTIDE SEQUENCE [LARGE SCALE GENOMIC DNA]</scope>
    <source>
        <strain evidence="6 7">1710a</strain>
    </source>
</reference>
<dbReference type="InterPro" id="IPR036390">
    <property type="entry name" value="WH_DNA-bd_sf"/>
</dbReference>
<dbReference type="GO" id="GO:0005829">
    <property type="term" value="C:cytosol"/>
    <property type="evidence" value="ECO:0007669"/>
    <property type="project" value="TreeGrafter"/>
</dbReference>
<reference evidence="7" key="1">
    <citation type="submission" date="2007-08" db="EMBL/GenBank/DDBJ databases">
        <title>Annotation of Burkholderia pseudomallei 1710a.</title>
        <authorList>
            <person name="Harkins D.M."/>
            <person name="DeShazer D."/>
            <person name="Woods D.E."/>
            <person name="Brinkac L.M."/>
            <person name="Brown K.A."/>
            <person name="Hung G.C."/>
            <person name="Tuanyok A."/>
            <person name="Zhang B."/>
            <person name="Nierman W.C."/>
        </authorList>
    </citation>
    <scope>NUCLEOTIDE SEQUENCE [LARGE SCALE GENOMIC DNA]</scope>
    <source>
        <strain evidence="7">1710a</strain>
    </source>
</reference>
<dbReference type="SUPFAM" id="SSF46785">
    <property type="entry name" value="Winged helix' DNA-binding domain"/>
    <property type="match status" value="1"/>
</dbReference>
<sequence length="325" mass="35071">MAAEWMGCDRFRANSMKVSLRHLRAFVAVAREGSFTAAAGALCLTQSTLTKTIREFEQALGVHVFERNTRRIALTPYGAAFLVDAVRILNDLDLALDGVNQQLLGNSGTVRVASGLAFASTVMPCVIRALHAQEPGIHVDLLDDTSGGVIRRIESGEVDVGIGSYVGMAGNALSVRRILSARLGVLFPVGYPKIPSRPTLASLNEIPILRDSDESSIAAAFRQQAPDLWERMRRKVSVTNLDLQLALVREGIGACIVSALAASHPSARGMPYRLLVEPEMTRDVYVFTRRDVSLLPAAARFVDILMNVLPSIDFAEGVVLACDGA</sequence>
<dbReference type="Proteomes" id="UP000001812">
    <property type="component" value="Chromosome I"/>
</dbReference>
<organism evidence="6 7">
    <name type="scientific">Burkholderia pseudomallei 1710a</name>
    <dbReference type="NCBI Taxonomy" id="320371"/>
    <lineage>
        <taxon>Bacteria</taxon>
        <taxon>Pseudomonadati</taxon>
        <taxon>Pseudomonadota</taxon>
        <taxon>Betaproteobacteria</taxon>
        <taxon>Burkholderiales</taxon>
        <taxon>Burkholderiaceae</taxon>
        <taxon>Burkholderia</taxon>
        <taxon>pseudomallei group</taxon>
    </lineage>
</organism>
<dbReference type="InterPro" id="IPR000847">
    <property type="entry name" value="LysR_HTH_N"/>
</dbReference>
<evidence type="ECO:0000256" key="3">
    <source>
        <dbReference type="ARBA" id="ARBA00023125"/>
    </source>
</evidence>
<proteinExistence type="inferred from homology"/>
<dbReference type="PANTHER" id="PTHR30419">
    <property type="entry name" value="HTH-TYPE TRANSCRIPTIONAL REGULATOR YBHD"/>
    <property type="match status" value="1"/>
</dbReference>
<dbReference type="FunFam" id="1.10.10.10:FF:000001">
    <property type="entry name" value="LysR family transcriptional regulator"/>
    <property type="match status" value="1"/>
</dbReference>
<dbReference type="InterPro" id="IPR036388">
    <property type="entry name" value="WH-like_DNA-bd_sf"/>
</dbReference>
<dbReference type="AlphaFoldDB" id="A0A0E1W7A9"/>
<dbReference type="Pfam" id="PF00126">
    <property type="entry name" value="HTH_1"/>
    <property type="match status" value="1"/>
</dbReference>